<keyword evidence="8" id="KW-1185">Reference proteome</keyword>
<sequence length="556" mass="62441">MSLFLDIDSTVYTHPLHIYQKKILNFLSPLKTLALEVGRHWLTKGRDFVINPTPVKKLETALANSKTFEEWAQIAYTLDQILGKDLWRQNPTSSHYDYKLIAEKLRNLIDARVDGDVQTLIYILRSGLFRNLGNVSIKELFNKSFCGTKVLIEEYVQETCDALTFINNLHGPDLSAQAQLDFFHDTRQGFGLTAVVLHGGAMFGVFHLGVVKALYSRGLLPRIVTGTAVGAVVASLICIHTDQELPEFLTSGGIDLTAFQKRSRAGAFHRKVKRFLQEGKIGRGTDAYNRTRRVLNITVSSTGKHQVPTLLNFLTAPNVLIRSAASASNALSGLYEQSDLLCKDELGNIVPWCPAGEIKWRNWTEANLSEDESPYTRISELFNVNHFIVSQAWPYLAPFISPDIYQSDHPGKMAAAQNKITRLLTMEVQHRVSQLDTLGLLPSATRRFLLDDTIPGEKVTLVPNITLKVVFFQIRANAQDFQQLFENPTRESIDYWILKGEQSTWPAIALIRARLAIELTLDTLYTDLRAAPPIQETPFYGSSPSRQPRKRGASLS</sequence>
<dbReference type="PANTHER" id="PTHR14226">
    <property type="entry name" value="NEUROPATHY TARGET ESTERASE/SWISS CHEESE D.MELANOGASTER"/>
    <property type="match status" value="1"/>
</dbReference>
<name>A0A1U7LP08_NEOID</name>
<dbReference type="GO" id="GO:0006641">
    <property type="term" value="P:triglyceride metabolic process"/>
    <property type="evidence" value="ECO:0007669"/>
    <property type="project" value="UniProtKB-ARBA"/>
</dbReference>
<dbReference type="CDD" id="cd07229">
    <property type="entry name" value="Pat_TGL3_like"/>
    <property type="match status" value="1"/>
</dbReference>
<reference evidence="7 8" key="1">
    <citation type="submission" date="2016-04" db="EMBL/GenBank/DDBJ databases">
        <title>Evolutionary innovation and constraint leading to complex multicellularity in the Ascomycota.</title>
        <authorList>
            <person name="Cisse O."/>
            <person name="Nguyen A."/>
            <person name="Hewitt D.A."/>
            <person name="Jedd G."/>
            <person name="Stajich J.E."/>
        </authorList>
    </citation>
    <scope>NUCLEOTIDE SEQUENCE [LARGE SCALE GENOMIC DNA]</scope>
    <source>
        <strain evidence="7 8">DAH-3</strain>
    </source>
</reference>
<keyword evidence="3" id="KW-0443">Lipid metabolism</keyword>
<keyword evidence="1" id="KW-0378">Hydrolase</keyword>
<keyword evidence="2" id="KW-0442">Lipid degradation</keyword>
<protein>
    <submittedName>
        <fullName evidence="7">Putative triacylglycerol lipase</fullName>
    </submittedName>
</protein>
<organism evidence="7 8">
    <name type="scientific">Neolecta irregularis (strain DAH-3)</name>
    <dbReference type="NCBI Taxonomy" id="1198029"/>
    <lineage>
        <taxon>Eukaryota</taxon>
        <taxon>Fungi</taxon>
        <taxon>Dikarya</taxon>
        <taxon>Ascomycota</taxon>
        <taxon>Taphrinomycotina</taxon>
        <taxon>Neolectales</taxon>
        <taxon>Neolectaceae</taxon>
        <taxon>Neolecta</taxon>
    </lineage>
</organism>
<dbReference type="EMBL" id="LXFE01000834">
    <property type="protein sequence ID" value="OLL24387.1"/>
    <property type="molecule type" value="Genomic_DNA"/>
</dbReference>
<proteinExistence type="predicted"/>
<dbReference type="Pfam" id="PF01734">
    <property type="entry name" value="Patatin"/>
    <property type="match status" value="1"/>
</dbReference>
<dbReference type="PROSITE" id="PS51635">
    <property type="entry name" value="PNPLA"/>
    <property type="match status" value="1"/>
</dbReference>
<dbReference type="InterPro" id="IPR002641">
    <property type="entry name" value="PNPLA_dom"/>
</dbReference>
<feature type="compositionally biased region" description="Basic residues" evidence="5">
    <location>
        <begin position="547"/>
        <end position="556"/>
    </location>
</feature>
<dbReference type="PANTHER" id="PTHR14226:SF44">
    <property type="entry name" value="TRIACYLGLYCEROL LIPASE 3"/>
    <property type="match status" value="1"/>
</dbReference>
<evidence type="ECO:0000256" key="5">
    <source>
        <dbReference type="SAM" id="MobiDB-lite"/>
    </source>
</evidence>
<feature type="region of interest" description="Disordered" evidence="5">
    <location>
        <begin position="536"/>
        <end position="556"/>
    </location>
</feature>
<comment type="caution">
    <text evidence="4">Lacks conserved residue(s) required for the propagation of feature annotation.</text>
</comment>
<evidence type="ECO:0000256" key="3">
    <source>
        <dbReference type="ARBA" id="ARBA00023098"/>
    </source>
</evidence>
<evidence type="ECO:0000256" key="2">
    <source>
        <dbReference type="ARBA" id="ARBA00022963"/>
    </source>
</evidence>
<dbReference type="OrthoDB" id="10049244at2759"/>
<dbReference type="InterPro" id="IPR021771">
    <property type="entry name" value="Triacylglycerol_lipase_N"/>
</dbReference>
<dbReference type="InterPro" id="IPR050301">
    <property type="entry name" value="NTE"/>
</dbReference>
<comment type="caution">
    <text evidence="7">The sequence shown here is derived from an EMBL/GenBank/DDBJ whole genome shotgun (WGS) entry which is preliminary data.</text>
</comment>
<dbReference type="GO" id="GO:0016042">
    <property type="term" value="P:lipid catabolic process"/>
    <property type="evidence" value="ECO:0007669"/>
    <property type="project" value="UniProtKB-KW"/>
</dbReference>
<dbReference type="AlphaFoldDB" id="A0A1U7LP08"/>
<evidence type="ECO:0000256" key="1">
    <source>
        <dbReference type="ARBA" id="ARBA00022801"/>
    </source>
</evidence>
<gene>
    <name evidence="7" type="ORF">NEOLI_001584</name>
</gene>
<dbReference type="GO" id="GO:0004806">
    <property type="term" value="F:triacylglycerol lipase activity"/>
    <property type="evidence" value="ECO:0007669"/>
    <property type="project" value="InterPro"/>
</dbReference>
<dbReference type="InterPro" id="IPR016035">
    <property type="entry name" value="Acyl_Trfase/lysoPLipase"/>
</dbReference>
<evidence type="ECO:0000256" key="4">
    <source>
        <dbReference type="PROSITE-ProRule" id="PRU01161"/>
    </source>
</evidence>
<evidence type="ECO:0000259" key="6">
    <source>
        <dbReference type="PROSITE" id="PS51635"/>
    </source>
</evidence>
<dbReference type="Proteomes" id="UP000186594">
    <property type="component" value="Unassembled WGS sequence"/>
</dbReference>
<dbReference type="Pfam" id="PF11815">
    <property type="entry name" value="DUF3336"/>
    <property type="match status" value="1"/>
</dbReference>
<dbReference type="SUPFAM" id="SSF52151">
    <property type="entry name" value="FabD/lysophospholipase-like"/>
    <property type="match status" value="1"/>
</dbReference>
<dbReference type="Gene3D" id="3.40.1090.10">
    <property type="entry name" value="Cytosolic phospholipase A2 catalytic domain"/>
    <property type="match status" value="1"/>
</dbReference>
<feature type="domain" description="PNPLA" evidence="6">
    <location>
        <begin position="195"/>
        <end position="356"/>
    </location>
</feature>
<evidence type="ECO:0000313" key="8">
    <source>
        <dbReference type="Proteomes" id="UP000186594"/>
    </source>
</evidence>
<accession>A0A1U7LP08</accession>
<dbReference type="OMA" id="SIVPWPH"/>
<evidence type="ECO:0000313" key="7">
    <source>
        <dbReference type="EMBL" id="OLL24387.1"/>
    </source>
</evidence>
<dbReference type="STRING" id="1198029.A0A1U7LP08"/>